<accession>A0A0D6LDD2</accession>
<dbReference type="Gene3D" id="1.20.120.1630">
    <property type="match status" value="1"/>
</dbReference>
<dbReference type="EMBL" id="KE125557">
    <property type="protein sequence ID" value="EPB67861.1"/>
    <property type="molecule type" value="Genomic_DNA"/>
</dbReference>
<evidence type="ECO:0000256" key="5">
    <source>
        <dbReference type="ARBA" id="ARBA00022603"/>
    </source>
</evidence>
<feature type="transmembrane region" description="Helical" evidence="13">
    <location>
        <begin position="44"/>
        <end position="66"/>
    </location>
</feature>
<evidence type="ECO:0000256" key="7">
    <source>
        <dbReference type="ARBA" id="ARBA00022691"/>
    </source>
</evidence>
<organism evidence="14 15">
    <name type="scientific">Ancylostoma ceylanicum</name>
    <dbReference type="NCBI Taxonomy" id="53326"/>
    <lineage>
        <taxon>Eukaryota</taxon>
        <taxon>Metazoa</taxon>
        <taxon>Ecdysozoa</taxon>
        <taxon>Nematoda</taxon>
        <taxon>Chromadorea</taxon>
        <taxon>Rhabditida</taxon>
        <taxon>Rhabditina</taxon>
        <taxon>Rhabditomorpha</taxon>
        <taxon>Strongyloidea</taxon>
        <taxon>Ancylostomatidae</taxon>
        <taxon>Ancylostomatinae</taxon>
        <taxon>Ancylostoma</taxon>
    </lineage>
</organism>
<dbReference type="GO" id="GO:0004671">
    <property type="term" value="F:protein C-terminal S-isoprenylcysteine carboxyl O-methyltransferase activity"/>
    <property type="evidence" value="ECO:0007669"/>
    <property type="project" value="UniProtKB-EC"/>
</dbReference>
<keyword evidence="8 13" id="KW-0812">Transmembrane</keyword>
<gene>
    <name evidence="14" type="ORF">ANCCEY_13049</name>
</gene>
<feature type="transmembrane region" description="Helical" evidence="13">
    <location>
        <begin position="277"/>
        <end position="300"/>
    </location>
</feature>
<evidence type="ECO:0000256" key="6">
    <source>
        <dbReference type="ARBA" id="ARBA00022679"/>
    </source>
</evidence>
<protein>
    <recommendedName>
        <fullName evidence="12 13">Protein-S-isoprenylcysteine O-methyltransferase</fullName>
        <ecNumber evidence="4 13">2.1.1.100</ecNumber>
    </recommendedName>
</protein>
<reference evidence="14 15" key="1">
    <citation type="submission" date="2013-05" db="EMBL/GenBank/DDBJ databases">
        <title>Draft genome of the parasitic nematode Anyclostoma ceylanicum.</title>
        <authorList>
            <person name="Mitreva M."/>
        </authorList>
    </citation>
    <scope>NUCLEOTIDE SEQUENCE [LARGE SCALE GENOMIC DNA]</scope>
</reference>
<evidence type="ECO:0000256" key="2">
    <source>
        <dbReference type="ARBA" id="ARBA00004141"/>
    </source>
</evidence>
<comment type="catalytic activity">
    <reaction evidence="1 13">
        <text>[protein]-C-terminal S-[(2E,6E)-farnesyl]-L-cysteine + S-adenosyl-L-methionine = [protein]-C-terminal S-[(2E,6E)-farnesyl]-L-cysteine methyl ester + S-adenosyl-L-homocysteine</text>
        <dbReference type="Rhea" id="RHEA:21672"/>
        <dbReference type="Rhea" id="RHEA-COMP:12125"/>
        <dbReference type="Rhea" id="RHEA-COMP:12126"/>
        <dbReference type="ChEBI" id="CHEBI:57856"/>
        <dbReference type="ChEBI" id="CHEBI:59789"/>
        <dbReference type="ChEBI" id="CHEBI:90510"/>
        <dbReference type="ChEBI" id="CHEBI:90511"/>
        <dbReference type="EC" id="2.1.1.100"/>
    </reaction>
</comment>
<name>A0A0D6LDD2_9BILA</name>
<evidence type="ECO:0000256" key="9">
    <source>
        <dbReference type="ARBA" id="ARBA00022989"/>
    </source>
</evidence>
<evidence type="ECO:0000256" key="10">
    <source>
        <dbReference type="ARBA" id="ARBA00023136"/>
    </source>
</evidence>
<feature type="transmembrane region" description="Helical" evidence="13">
    <location>
        <begin position="152"/>
        <end position="172"/>
    </location>
</feature>
<evidence type="ECO:0000256" key="3">
    <source>
        <dbReference type="ARBA" id="ARBA00009140"/>
    </source>
</evidence>
<dbReference type="GO" id="GO:0005789">
    <property type="term" value="C:endoplasmic reticulum membrane"/>
    <property type="evidence" value="ECO:0007669"/>
    <property type="project" value="UniProtKB-SubCell"/>
</dbReference>
<comment type="similarity">
    <text evidence="3 13">Belongs to the class VI-like SAM-binding methyltransferase superfamily. Isoprenylcysteine carboxyl methyltransferase family.</text>
</comment>
<feature type="transmembrane region" description="Helical" evidence="13">
    <location>
        <begin position="217"/>
        <end position="234"/>
    </location>
</feature>
<dbReference type="InterPro" id="IPR025770">
    <property type="entry name" value="PPMT_MeTrfase"/>
</dbReference>
<keyword evidence="9 13" id="KW-1133">Transmembrane helix</keyword>
<dbReference type="EC" id="2.1.1.100" evidence="4 13"/>
<evidence type="ECO:0000313" key="15">
    <source>
        <dbReference type="Proteomes" id="UP000054495"/>
    </source>
</evidence>
<keyword evidence="6 14" id="KW-0808">Transferase</keyword>
<evidence type="ECO:0000256" key="8">
    <source>
        <dbReference type="ARBA" id="ARBA00022692"/>
    </source>
</evidence>
<evidence type="ECO:0000256" key="12">
    <source>
        <dbReference type="ARBA" id="ARBA00023656"/>
    </source>
</evidence>
<dbReference type="PANTHER" id="PTHR12714">
    <property type="entry name" value="PROTEIN-S ISOPRENYLCYSTEINE O-METHYLTRANSFERASE"/>
    <property type="match status" value="1"/>
</dbReference>
<evidence type="ECO:0000313" key="14">
    <source>
        <dbReference type="EMBL" id="EPB67861.1"/>
    </source>
</evidence>
<comment type="function">
    <text evidence="11">Catalyzes the post-translational methylation of isoprenylated C-terminal cysteine residues.</text>
</comment>
<dbReference type="AlphaFoldDB" id="A0A0D6LDD2"/>
<keyword evidence="13" id="KW-0256">Endoplasmic reticulum</keyword>
<keyword evidence="5 13" id="KW-0489">Methyltransferase</keyword>
<feature type="transmembrane region" description="Helical" evidence="13">
    <location>
        <begin position="192"/>
        <end position="210"/>
    </location>
</feature>
<keyword evidence="10 13" id="KW-0472">Membrane</keyword>
<dbReference type="Pfam" id="PF04140">
    <property type="entry name" value="ICMT"/>
    <property type="match status" value="1"/>
</dbReference>
<dbReference type="GO" id="GO:0032259">
    <property type="term" value="P:methylation"/>
    <property type="evidence" value="ECO:0007669"/>
    <property type="project" value="UniProtKB-KW"/>
</dbReference>
<feature type="transmembrane region" description="Helical" evidence="13">
    <location>
        <begin position="7"/>
        <end position="24"/>
    </location>
</feature>
<evidence type="ECO:0000256" key="1">
    <source>
        <dbReference type="ARBA" id="ARBA00001450"/>
    </source>
</evidence>
<dbReference type="PANTHER" id="PTHR12714:SF9">
    <property type="entry name" value="PROTEIN-S-ISOPRENYLCYSTEINE O-METHYLTRANSFERASE"/>
    <property type="match status" value="1"/>
</dbReference>
<sequence>MLDSSTCSWQCILSMVGVGFFWGATNPLLRLGSKSSVQETNPTVSVVVPCVNALQFVFTAIVGHLIGERMLSCRSCIGAVTDHSRHLRCFMHDPQLRFTYADSLHLESPLQARDPTFGKLPSEAFQKEPGWTSSFLNGSSVALLFHWKGTPLALFFCHSFIFSLFHFSEYFFTAISNRRSLQPDSFLLNHSVAYWVAAFASWVEFFLEVYFTPFLKLYWISMLGFLICLCGEILRKLAMLHAGSGFTHRLALSKRPDHRLVTTGIYAYLRHPGYTGWFMWSIGTQVILCNPICLCAYAYVSWHFFNERIYDEERDLINFFGQQYVNYRRDVWVGVPFVKGFEP</sequence>
<keyword evidence="7 13" id="KW-0949">S-adenosyl-L-methionine</keyword>
<keyword evidence="15" id="KW-1185">Reference proteome</keyword>
<dbReference type="InterPro" id="IPR007269">
    <property type="entry name" value="ICMT_MeTrfase"/>
</dbReference>
<evidence type="ECO:0000256" key="4">
    <source>
        <dbReference type="ARBA" id="ARBA00012151"/>
    </source>
</evidence>
<proteinExistence type="inferred from homology"/>
<evidence type="ECO:0000256" key="11">
    <source>
        <dbReference type="ARBA" id="ARBA00023572"/>
    </source>
</evidence>
<comment type="subcellular location">
    <subcellularLocation>
        <location evidence="13">Endoplasmic reticulum membrane</location>
        <topology evidence="13">Multi-pass membrane protein</topology>
    </subcellularLocation>
    <subcellularLocation>
        <location evidence="2">Membrane</location>
        <topology evidence="2">Multi-pass membrane protein</topology>
    </subcellularLocation>
</comment>
<dbReference type="PROSITE" id="PS51564">
    <property type="entry name" value="SAM_ICMT"/>
    <property type="match status" value="1"/>
</dbReference>
<dbReference type="Proteomes" id="UP000054495">
    <property type="component" value="Unassembled WGS sequence"/>
</dbReference>
<evidence type="ECO:0000256" key="13">
    <source>
        <dbReference type="RuleBase" id="RU362022"/>
    </source>
</evidence>